<protein>
    <submittedName>
        <fullName evidence="3">AAA family ATPase</fullName>
    </submittedName>
</protein>
<sequence>MGIKIKKLYIKNFKVYKEETFNFEDKSLIVFDGPNGFGKTTIYDAIELLFTNQIKRYKRLDHLIDGREKRNENPLYNAEGADGTIILKLQFSFDDVDYFIAVKNAQALEPVINFNHFILYRLNNFEDVIDDSKEVNDNFLEEMLGLNYKQDFEFINYVEQEDTFHYLKSKEQEKKQNIGYLFNTHDFNVKIDKYSNLNQAIEKQLKGEYGLQSQIQSLDESISKIKESLKKADSISFKKMFVDKDFEWDKEKIDFNRISYNQLFNDDDNTFQQLKSLIINKRDFINYLHNNRIDSLLDNEDILQKFYYYQNFRKEEENIEEEADFLNDVIDFKKLFEEFEIDEIIENDFNMPDIILDKYRDNEVIVKYQHMLDELTMDIKNSNSAEKIYSRILSSRDALKLHLVDYHKKLNNNNGICPLCGNDYNSSEELIRNIEAQRTEIELLNKNLDQKLVDATKTFLTFVKNSLFAEFDKFTKDFVYNPEYFKSDFFEIEANRKLDRIEDKLESLGIDYSESISIEIKENIFGFETFESIIENQKLKYNQENIDYYFSDIFGDFFSSNQKLLQEISLDDLKSKRKYIEWQYSIYQNKLLGEKKEELIILNKKNKKLSDYQVQIKAIIDVLNESLSKYSSQLIKDIELLFHIYSGRIVQDFQGGLGLFIIDRRDKIKFVSSPSKTYDAIFSMSTGQLSALVLSFTLALNKKYSKSKLLLIDDPVQTMDDINTAGFVELLRNDFSDRQIILSTHEQMLSNYVRYKFKKFNIDSLSRDLSKINNNSDA</sequence>
<dbReference type="EMBL" id="JBHULM010000001">
    <property type="protein sequence ID" value="MFD2540746.1"/>
    <property type="molecule type" value="Genomic_DNA"/>
</dbReference>
<dbReference type="SUPFAM" id="SSF52540">
    <property type="entry name" value="P-loop containing nucleoside triphosphate hydrolases"/>
    <property type="match status" value="1"/>
</dbReference>
<dbReference type="Proteomes" id="UP001597467">
    <property type="component" value="Unassembled WGS sequence"/>
</dbReference>
<dbReference type="Pfam" id="PF13476">
    <property type="entry name" value="AAA_23"/>
    <property type="match status" value="1"/>
</dbReference>
<feature type="coiled-coil region" evidence="1">
    <location>
        <begin position="427"/>
        <end position="454"/>
    </location>
</feature>
<gene>
    <name evidence="3" type="ORF">ACFSSB_00325</name>
</gene>
<dbReference type="InterPro" id="IPR038729">
    <property type="entry name" value="Rad50/SbcC_AAA"/>
</dbReference>
<dbReference type="CDD" id="cd00267">
    <property type="entry name" value="ABC_ATPase"/>
    <property type="match status" value="1"/>
</dbReference>
<organism evidence="3 4">
    <name type="scientific">Lacinutrix gracilariae</name>
    <dbReference type="NCBI Taxonomy" id="1747198"/>
    <lineage>
        <taxon>Bacteria</taxon>
        <taxon>Pseudomonadati</taxon>
        <taxon>Bacteroidota</taxon>
        <taxon>Flavobacteriia</taxon>
        <taxon>Flavobacteriales</taxon>
        <taxon>Flavobacteriaceae</taxon>
        <taxon>Lacinutrix</taxon>
    </lineage>
</organism>
<dbReference type="SUPFAM" id="SSF75712">
    <property type="entry name" value="Rad50 coiled-coil Zn hook"/>
    <property type="match status" value="1"/>
</dbReference>
<evidence type="ECO:0000256" key="1">
    <source>
        <dbReference type="SAM" id="Coils"/>
    </source>
</evidence>
<evidence type="ECO:0000259" key="2">
    <source>
        <dbReference type="Pfam" id="PF13476"/>
    </source>
</evidence>
<dbReference type="Gene3D" id="3.40.50.300">
    <property type="entry name" value="P-loop containing nucleotide triphosphate hydrolases"/>
    <property type="match status" value="2"/>
</dbReference>
<reference evidence="4" key="1">
    <citation type="journal article" date="2019" name="Int. J. Syst. Evol. Microbiol.">
        <title>The Global Catalogue of Microorganisms (GCM) 10K type strain sequencing project: providing services to taxonomists for standard genome sequencing and annotation.</title>
        <authorList>
            <consortium name="The Broad Institute Genomics Platform"/>
            <consortium name="The Broad Institute Genome Sequencing Center for Infectious Disease"/>
            <person name="Wu L."/>
            <person name="Ma J."/>
        </authorList>
    </citation>
    <scope>NUCLEOTIDE SEQUENCE [LARGE SCALE GENOMIC DNA]</scope>
    <source>
        <strain evidence="4">KCTC 42808</strain>
    </source>
</reference>
<keyword evidence="4" id="KW-1185">Reference proteome</keyword>
<dbReference type="InterPro" id="IPR027417">
    <property type="entry name" value="P-loop_NTPase"/>
</dbReference>
<comment type="caution">
    <text evidence="3">The sequence shown here is derived from an EMBL/GenBank/DDBJ whole genome shotgun (WGS) entry which is preliminary data.</text>
</comment>
<dbReference type="RefSeq" id="WP_379899776.1">
    <property type="nucleotide sequence ID" value="NZ_JBHULM010000001.1"/>
</dbReference>
<accession>A0ABW5JVF7</accession>
<evidence type="ECO:0000313" key="3">
    <source>
        <dbReference type="EMBL" id="MFD2540746.1"/>
    </source>
</evidence>
<dbReference type="PANTHER" id="PTHR32114:SF2">
    <property type="entry name" value="ABC TRANSPORTER ABCH.3"/>
    <property type="match status" value="1"/>
</dbReference>
<name>A0ABW5JVF7_9FLAO</name>
<evidence type="ECO:0000313" key="4">
    <source>
        <dbReference type="Proteomes" id="UP001597467"/>
    </source>
</evidence>
<feature type="domain" description="Rad50/SbcC-type AAA" evidence="2">
    <location>
        <begin position="7"/>
        <end position="232"/>
    </location>
</feature>
<dbReference type="PANTHER" id="PTHR32114">
    <property type="entry name" value="ABC TRANSPORTER ABCH.3"/>
    <property type="match status" value="1"/>
</dbReference>
<keyword evidence="1" id="KW-0175">Coiled coil</keyword>
<proteinExistence type="predicted"/>